<dbReference type="InterPro" id="IPR004087">
    <property type="entry name" value="KH_dom"/>
</dbReference>
<feature type="domain" description="PLD phosphodiesterase" evidence="7">
    <location>
        <begin position="258"/>
        <end position="285"/>
    </location>
</feature>
<dbReference type="CDD" id="cd09171">
    <property type="entry name" value="PLDc_vPLD6_like"/>
    <property type="match status" value="1"/>
</dbReference>
<comment type="similarity">
    <text evidence="4">Belongs to the phospholipase D family. MitoPLD/Zucchini subfamily.</text>
</comment>
<evidence type="ECO:0000256" key="1">
    <source>
        <dbReference type="ARBA" id="ARBA00022801"/>
    </source>
</evidence>
<dbReference type="PANTHER" id="PTHR43856">
    <property type="entry name" value="CARDIOLIPIN HYDROLASE"/>
    <property type="match status" value="1"/>
</dbReference>
<organism evidence="8 9">
    <name type="scientific">Thecamonas trahens ATCC 50062</name>
    <dbReference type="NCBI Taxonomy" id="461836"/>
    <lineage>
        <taxon>Eukaryota</taxon>
        <taxon>Apusozoa</taxon>
        <taxon>Apusomonadida</taxon>
        <taxon>Apusomonadidae</taxon>
        <taxon>Thecamonas</taxon>
    </lineage>
</organism>
<dbReference type="InterPro" id="IPR025202">
    <property type="entry name" value="PLD-like_dom"/>
</dbReference>
<dbReference type="PANTHER" id="PTHR43856:SF1">
    <property type="entry name" value="MITOCHONDRIAL CARDIOLIPIN HYDROLASE"/>
    <property type="match status" value="1"/>
</dbReference>
<dbReference type="Pfam" id="PF00013">
    <property type="entry name" value="KH_1"/>
    <property type="match status" value="2"/>
</dbReference>
<dbReference type="STRING" id="461836.A0A0L0DTP7"/>
<evidence type="ECO:0000256" key="4">
    <source>
        <dbReference type="ARBA" id="ARBA00038012"/>
    </source>
</evidence>
<dbReference type="InterPro" id="IPR004088">
    <property type="entry name" value="KH_dom_type_1"/>
</dbReference>
<evidence type="ECO:0000259" key="7">
    <source>
        <dbReference type="PROSITE" id="PS50035"/>
    </source>
</evidence>
<dbReference type="OrthoDB" id="5205528at2759"/>
<evidence type="ECO:0000256" key="5">
    <source>
        <dbReference type="ARBA" id="ARBA00040549"/>
    </source>
</evidence>
<reference evidence="8 9" key="1">
    <citation type="submission" date="2010-05" db="EMBL/GenBank/DDBJ databases">
        <title>The Genome Sequence of Thecamonas trahens ATCC 50062.</title>
        <authorList>
            <consortium name="The Broad Institute Genome Sequencing Platform"/>
            <person name="Russ C."/>
            <person name="Cuomo C."/>
            <person name="Shea T."/>
            <person name="Young S.K."/>
            <person name="Zeng Q."/>
            <person name="Koehrsen M."/>
            <person name="Haas B."/>
            <person name="Borodovsky M."/>
            <person name="Guigo R."/>
            <person name="Alvarado L."/>
            <person name="Berlin A."/>
            <person name="Bochicchio J."/>
            <person name="Borenstein D."/>
            <person name="Chapman S."/>
            <person name="Chen Z."/>
            <person name="Freedman E."/>
            <person name="Gellesch M."/>
            <person name="Goldberg J."/>
            <person name="Griggs A."/>
            <person name="Gujja S."/>
            <person name="Heilman E."/>
            <person name="Heiman D."/>
            <person name="Hepburn T."/>
            <person name="Howarth C."/>
            <person name="Jen D."/>
            <person name="Larson L."/>
            <person name="Mehta T."/>
            <person name="Park D."/>
            <person name="Pearson M."/>
            <person name="Roberts A."/>
            <person name="Saif S."/>
            <person name="Shenoy N."/>
            <person name="Sisk P."/>
            <person name="Stolte C."/>
            <person name="Sykes S."/>
            <person name="Thomson T."/>
            <person name="Walk T."/>
            <person name="White J."/>
            <person name="Yandava C."/>
            <person name="Burger G."/>
            <person name="Gray M.W."/>
            <person name="Holland P.W.H."/>
            <person name="King N."/>
            <person name="Lang F.B.F."/>
            <person name="Roger A.J."/>
            <person name="Ruiz-Trillo I."/>
            <person name="Lander E."/>
            <person name="Nusbaum C."/>
        </authorList>
    </citation>
    <scope>NUCLEOTIDE SEQUENCE [LARGE SCALE GENOMIC DNA]</scope>
    <source>
        <strain evidence="8 9">ATCC 50062</strain>
    </source>
</reference>
<dbReference type="RefSeq" id="XP_013761341.1">
    <property type="nucleotide sequence ID" value="XM_013905887.1"/>
</dbReference>
<dbReference type="GO" id="GO:0005739">
    <property type="term" value="C:mitochondrion"/>
    <property type="evidence" value="ECO:0007669"/>
    <property type="project" value="TreeGrafter"/>
</dbReference>
<dbReference type="SMART" id="SM00322">
    <property type="entry name" value="KH"/>
    <property type="match status" value="2"/>
</dbReference>
<gene>
    <name evidence="8" type="ORF">AMSG_01831</name>
</gene>
<name>A0A0L0DTP7_THETB</name>
<dbReference type="eggNOG" id="ENOG502RXG9">
    <property type="taxonomic scope" value="Eukaryota"/>
</dbReference>
<evidence type="ECO:0000313" key="9">
    <source>
        <dbReference type="Proteomes" id="UP000054408"/>
    </source>
</evidence>
<dbReference type="InterPro" id="IPR036612">
    <property type="entry name" value="KH_dom_type_1_sf"/>
</dbReference>
<dbReference type="CDD" id="cd22408">
    <property type="entry name" value="KH-I_Vigilin_rpt4"/>
    <property type="match status" value="1"/>
</dbReference>
<evidence type="ECO:0000256" key="3">
    <source>
        <dbReference type="ARBA" id="ARBA00023098"/>
    </source>
</evidence>
<evidence type="ECO:0000256" key="2">
    <source>
        <dbReference type="ARBA" id="ARBA00022963"/>
    </source>
</evidence>
<dbReference type="Proteomes" id="UP000054408">
    <property type="component" value="Unassembled WGS sequence"/>
</dbReference>
<dbReference type="GO" id="GO:0003723">
    <property type="term" value="F:RNA binding"/>
    <property type="evidence" value="ECO:0007669"/>
    <property type="project" value="UniProtKB-UniRule"/>
</dbReference>
<dbReference type="SMART" id="SM00155">
    <property type="entry name" value="PLDc"/>
    <property type="match status" value="1"/>
</dbReference>
<keyword evidence="6" id="KW-0694">RNA-binding</keyword>
<dbReference type="InterPro" id="IPR051406">
    <property type="entry name" value="PLD_domain"/>
</dbReference>
<sequence>MPLLTVYIPKEEHGRIVGPGGSVARDVEAATGASLTIPRRAEASDAVVISGSEPAIQDAIDAIVSILGHAISDEPLVTLELGIDPGLYGRIIGPGGAALRALQAESHALIDIPRRGTEGYVRVRGDADAAASALRGIQAVTGVPPTVVSRYPPLDENEMDVVASSSGAAAAEVNIHAYPPGALNQTLGQLLGVLLAAEASIDVCVFTITEPRLVAALIKAAARGVAVRIITDNETLTNEGSDISQLAAASIPVRIDTTPAHMHHKFAVVDRAVALTGSFNWTSAAASVNNENIIVSNTPELVVPFVDHFAELWASFDSFGP</sequence>
<evidence type="ECO:0000313" key="8">
    <source>
        <dbReference type="EMBL" id="KNC55567.1"/>
    </source>
</evidence>
<evidence type="ECO:0000256" key="6">
    <source>
        <dbReference type="PROSITE-ProRule" id="PRU00117"/>
    </source>
</evidence>
<dbReference type="PROSITE" id="PS50084">
    <property type="entry name" value="KH_TYPE_1"/>
    <property type="match status" value="2"/>
</dbReference>
<dbReference type="SUPFAM" id="SSF54791">
    <property type="entry name" value="Eukaryotic type KH-domain (KH-domain type I)"/>
    <property type="match status" value="2"/>
</dbReference>
<dbReference type="SUPFAM" id="SSF56024">
    <property type="entry name" value="Phospholipase D/nuclease"/>
    <property type="match status" value="1"/>
</dbReference>
<dbReference type="PROSITE" id="PS50035">
    <property type="entry name" value="PLD"/>
    <property type="match status" value="1"/>
</dbReference>
<dbReference type="EMBL" id="GL349439">
    <property type="protein sequence ID" value="KNC55567.1"/>
    <property type="molecule type" value="Genomic_DNA"/>
</dbReference>
<protein>
    <recommendedName>
        <fullName evidence="5">Mitochondrial cardiolipin hydrolase</fullName>
    </recommendedName>
</protein>
<dbReference type="GeneID" id="25561558"/>
<keyword evidence="2" id="KW-0442">Lipid degradation</keyword>
<dbReference type="OMA" id="EVNIHAY"/>
<dbReference type="CDD" id="cd02393">
    <property type="entry name" value="KH-I_PNPase"/>
    <property type="match status" value="1"/>
</dbReference>
<dbReference type="Gene3D" id="3.30.870.10">
    <property type="entry name" value="Endonuclease Chain A"/>
    <property type="match status" value="1"/>
</dbReference>
<accession>A0A0L0DTP7</accession>
<keyword evidence="3" id="KW-0443">Lipid metabolism</keyword>
<dbReference type="GO" id="GO:0016891">
    <property type="term" value="F:RNA endonuclease activity producing 5'-phosphomonoesters, hydrolytic mechanism"/>
    <property type="evidence" value="ECO:0007669"/>
    <property type="project" value="TreeGrafter"/>
</dbReference>
<dbReference type="GO" id="GO:0016042">
    <property type="term" value="P:lipid catabolic process"/>
    <property type="evidence" value="ECO:0007669"/>
    <property type="project" value="UniProtKB-KW"/>
</dbReference>
<dbReference type="Gene3D" id="3.30.1370.10">
    <property type="entry name" value="K Homology domain, type 1"/>
    <property type="match status" value="2"/>
</dbReference>
<keyword evidence="1" id="KW-0378">Hydrolase</keyword>
<keyword evidence="9" id="KW-1185">Reference proteome</keyword>
<proteinExistence type="inferred from homology"/>
<dbReference type="AlphaFoldDB" id="A0A0L0DTP7"/>
<dbReference type="InterPro" id="IPR001736">
    <property type="entry name" value="PLipase_D/transphosphatidylase"/>
</dbReference>
<dbReference type="Pfam" id="PF13091">
    <property type="entry name" value="PLDc_2"/>
    <property type="match status" value="1"/>
</dbReference>